<dbReference type="AlphaFoldDB" id="A0A6J8EL98"/>
<reference evidence="1 2" key="1">
    <citation type="submission" date="2020-06" db="EMBL/GenBank/DDBJ databases">
        <authorList>
            <person name="Li R."/>
            <person name="Bekaert M."/>
        </authorList>
    </citation>
    <scope>NUCLEOTIDE SEQUENCE [LARGE SCALE GENOMIC DNA]</scope>
    <source>
        <strain evidence="2">wild</strain>
    </source>
</reference>
<gene>
    <name evidence="1" type="ORF">MCOR_53378</name>
</gene>
<dbReference type="OrthoDB" id="10071095at2759"/>
<protein>
    <submittedName>
        <fullName evidence="1">Uncharacterized protein</fullName>
    </submittedName>
</protein>
<dbReference type="EMBL" id="CACVKT020009297">
    <property type="protein sequence ID" value="CAC5421238.1"/>
    <property type="molecule type" value="Genomic_DNA"/>
</dbReference>
<dbReference type="PANTHER" id="PTHR47018">
    <property type="entry name" value="CXC DOMAIN-CONTAINING PROTEIN-RELATED"/>
    <property type="match status" value="1"/>
</dbReference>
<dbReference type="Proteomes" id="UP000507470">
    <property type="component" value="Unassembled WGS sequence"/>
</dbReference>
<sequence length="354" mass="40825">MLNYRQYGITDMQKYITCFLIKAPDLSAKQIYVRRMNLKTFAPQKVSMHKQKKEIKDNQTVISCLRKKIAFSKHTQEPVTDLDQFISLPRAISDASGLPVKGTKSNALKVLKSTYKDAFLTSLPVTDDAVQSTVILEGMFLINTIPLSSHRTFIDYAEFLFTRWIVKSHIQFKAQEIHVVFDHPNRNGESPKNIERSRRTHEFNQENITYNTVSSDLLLPNNWRNFLNVRDHKRKFVNYLTGGYEDLYVDKALGAGDGDISEFSDFNSNHEEEFNDGSQSGTDIVPIFELADIAKLYSKRLDRLGVVMEGMINTRRLKNWILAAIEDMQAHMKRSVVLLIFNEYIWDVLKQAIS</sequence>
<evidence type="ECO:0000313" key="2">
    <source>
        <dbReference type="Proteomes" id="UP000507470"/>
    </source>
</evidence>
<proteinExistence type="predicted"/>
<keyword evidence="2" id="KW-1185">Reference proteome</keyword>
<organism evidence="1 2">
    <name type="scientific">Mytilus coruscus</name>
    <name type="common">Sea mussel</name>
    <dbReference type="NCBI Taxonomy" id="42192"/>
    <lineage>
        <taxon>Eukaryota</taxon>
        <taxon>Metazoa</taxon>
        <taxon>Spiralia</taxon>
        <taxon>Lophotrochozoa</taxon>
        <taxon>Mollusca</taxon>
        <taxon>Bivalvia</taxon>
        <taxon>Autobranchia</taxon>
        <taxon>Pteriomorphia</taxon>
        <taxon>Mytilida</taxon>
        <taxon>Mytiloidea</taxon>
        <taxon>Mytilidae</taxon>
        <taxon>Mytilinae</taxon>
        <taxon>Mytilus</taxon>
    </lineage>
</organism>
<name>A0A6J8EL98_MYTCO</name>
<accession>A0A6J8EL98</accession>
<evidence type="ECO:0000313" key="1">
    <source>
        <dbReference type="EMBL" id="CAC5421238.1"/>
    </source>
</evidence>